<organism evidence="7 8">
    <name type="scientific">Noviherbaspirillum pedocola</name>
    <dbReference type="NCBI Taxonomy" id="2801341"/>
    <lineage>
        <taxon>Bacteria</taxon>
        <taxon>Pseudomonadati</taxon>
        <taxon>Pseudomonadota</taxon>
        <taxon>Betaproteobacteria</taxon>
        <taxon>Burkholderiales</taxon>
        <taxon>Oxalobacteraceae</taxon>
        <taxon>Noviherbaspirillum</taxon>
    </lineage>
</organism>
<comment type="subcellular location">
    <subcellularLocation>
        <location evidence="1 4">Bacterial flagellum basal body</location>
    </subcellularLocation>
</comment>
<feature type="domain" description="Flagellar hook protein FlgE/F/G-like D1" evidence="6">
    <location>
        <begin position="83"/>
        <end position="119"/>
    </location>
</feature>
<dbReference type="PANTHER" id="PTHR30435:SF19">
    <property type="entry name" value="FLAGELLAR BASAL-BODY ROD PROTEIN FLGG"/>
    <property type="match status" value="1"/>
</dbReference>
<evidence type="ECO:0000256" key="2">
    <source>
        <dbReference type="ARBA" id="ARBA00009677"/>
    </source>
</evidence>
<evidence type="ECO:0000256" key="3">
    <source>
        <dbReference type="ARBA" id="ARBA00023143"/>
    </source>
</evidence>
<dbReference type="PANTHER" id="PTHR30435">
    <property type="entry name" value="FLAGELLAR PROTEIN"/>
    <property type="match status" value="1"/>
</dbReference>
<evidence type="ECO:0000256" key="4">
    <source>
        <dbReference type="RuleBase" id="RU362116"/>
    </source>
</evidence>
<sequence>MLDAIFIANTGLQAYSKGLTNISSNVSNLNTAGYKRSALQFQDLLYNEGALAGRTGNGVQAGKPTTIRAQGELRQSGNPTDAAIDGAGYFMLRSDGKTLYTRDGQFEFDAKGKLVAKQSKTPVMVLDATGTLGELDISSLRAIAGTPTATIKLDGILSTGDSDKSHSVTDVSVVSNAGVVSTLSIVFTDQTAPSTSGADHTWGFEIRDAKSATVAKGTLAFGVDGSPEAGYDKFRFTWNPTGASPQDIMLDFGDPGSFAGLTSFSAGATSTAKLQSADGKASGTFTASSYDTDGSVMLAYSNGEKRNVGRLALSWFQDESGLVAQGGGLWRAPADAAAVAGAAQSAVFGKIAGGEIEASNVDLTQQFSELIVVQRAYQACSQVQSTANEMAQQLMDTRRRG</sequence>
<keyword evidence="3 4" id="KW-0975">Bacterial flagellum</keyword>
<dbReference type="GO" id="GO:0009425">
    <property type="term" value="C:bacterial-type flagellum basal body"/>
    <property type="evidence" value="ECO:0007669"/>
    <property type="project" value="UniProtKB-SubCell"/>
</dbReference>
<comment type="caution">
    <text evidence="7">The sequence shown here is derived from an EMBL/GenBank/DDBJ whole genome shotgun (WGS) entry which is preliminary data.</text>
</comment>
<dbReference type="SUPFAM" id="SSF117143">
    <property type="entry name" value="Flagellar hook protein flgE"/>
    <property type="match status" value="1"/>
</dbReference>
<name>A0A934W7K8_9BURK</name>
<keyword evidence="8" id="KW-1185">Reference proteome</keyword>
<keyword evidence="7" id="KW-0282">Flagellum</keyword>
<dbReference type="EMBL" id="JAEPBG010000005">
    <property type="protein sequence ID" value="MBK4735703.1"/>
    <property type="molecule type" value="Genomic_DNA"/>
</dbReference>
<gene>
    <name evidence="7" type="ORF">JJB74_13855</name>
</gene>
<keyword evidence="7" id="KW-0966">Cell projection</keyword>
<dbReference type="Pfam" id="PF06429">
    <property type="entry name" value="Flg_bbr_C"/>
    <property type="match status" value="1"/>
</dbReference>
<keyword evidence="7" id="KW-0969">Cilium</keyword>
<feature type="domain" description="Flagellar basal-body/hook protein C-terminal" evidence="5">
    <location>
        <begin position="354"/>
        <end position="395"/>
    </location>
</feature>
<dbReference type="GO" id="GO:0071978">
    <property type="term" value="P:bacterial-type flagellum-dependent swarming motility"/>
    <property type="evidence" value="ECO:0007669"/>
    <property type="project" value="TreeGrafter"/>
</dbReference>
<dbReference type="Pfam" id="PF22692">
    <property type="entry name" value="LlgE_F_G_D1"/>
    <property type="match status" value="1"/>
</dbReference>
<dbReference type="Proteomes" id="UP000622890">
    <property type="component" value="Unassembled WGS sequence"/>
</dbReference>
<reference evidence="7" key="1">
    <citation type="submission" date="2021-01" db="EMBL/GenBank/DDBJ databases">
        <title>Genome sequence of strain Noviherbaspirillum sp. DKR-6.</title>
        <authorList>
            <person name="Chaudhary D.K."/>
        </authorList>
    </citation>
    <scope>NUCLEOTIDE SEQUENCE</scope>
    <source>
        <strain evidence="7">DKR-6</strain>
    </source>
</reference>
<dbReference type="InterPro" id="IPR053967">
    <property type="entry name" value="LlgE_F_G-like_D1"/>
</dbReference>
<dbReference type="InterPro" id="IPR020013">
    <property type="entry name" value="Flagellar_FlgE/F/G"/>
</dbReference>
<accession>A0A934W7K8</accession>
<dbReference type="NCBIfam" id="TIGR03506">
    <property type="entry name" value="FlgEFG_subfam"/>
    <property type="match status" value="1"/>
</dbReference>
<dbReference type="InterPro" id="IPR010930">
    <property type="entry name" value="Flg_bb/hook_C_dom"/>
</dbReference>
<evidence type="ECO:0000259" key="6">
    <source>
        <dbReference type="Pfam" id="PF22692"/>
    </source>
</evidence>
<dbReference type="InterPro" id="IPR037925">
    <property type="entry name" value="FlgE/F/G-like"/>
</dbReference>
<evidence type="ECO:0000313" key="8">
    <source>
        <dbReference type="Proteomes" id="UP000622890"/>
    </source>
</evidence>
<dbReference type="RefSeq" id="WP_200592478.1">
    <property type="nucleotide sequence ID" value="NZ_JAEPBG010000005.1"/>
</dbReference>
<proteinExistence type="inferred from homology"/>
<evidence type="ECO:0000313" key="7">
    <source>
        <dbReference type="EMBL" id="MBK4735703.1"/>
    </source>
</evidence>
<comment type="similarity">
    <text evidence="2 4">Belongs to the flagella basal body rod proteins family.</text>
</comment>
<protein>
    <submittedName>
        <fullName evidence="7">Flagellar hook-basal body complex protein</fullName>
    </submittedName>
</protein>
<dbReference type="AlphaFoldDB" id="A0A934W7K8"/>
<evidence type="ECO:0000259" key="5">
    <source>
        <dbReference type="Pfam" id="PF06429"/>
    </source>
</evidence>
<evidence type="ECO:0000256" key="1">
    <source>
        <dbReference type="ARBA" id="ARBA00004117"/>
    </source>
</evidence>